<name>A0A9W9Y064_9EURO</name>
<protein>
    <submittedName>
        <fullName evidence="1">Uncharacterized protein</fullName>
    </submittedName>
</protein>
<dbReference type="EMBL" id="JAPWDS010000002">
    <property type="protein sequence ID" value="KAJ5513443.1"/>
    <property type="molecule type" value="Genomic_DNA"/>
</dbReference>
<dbReference type="Proteomes" id="UP001149954">
    <property type="component" value="Unassembled WGS sequence"/>
</dbReference>
<reference evidence="1" key="1">
    <citation type="submission" date="2022-12" db="EMBL/GenBank/DDBJ databases">
        <authorList>
            <person name="Petersen C."/>
        </authorList>
    </citation>
    <scope>NUCLEOTIDE SEQUENCE</scope>
    <source>
        <strain evidence="1">IBT 29495</strain>
    </source>
</reference>
<evidence type="ECO:0000313" key="1">
    <source>
        <dbReference type="EMBL" id="KAJ5513443.1"/>
    </source>
</evidence>
<dbReference type="OrthoDB" id="2906425at2759"/>
<gene>
    <name evidence="1" type="ORF">N7463_002995</name>
</gene>
<sequence>MGLSEAVRLNLETIDDLKNGALSRPEINLRDIFPTDYDRLYRWAKPKKEENATPLKDSPPVRKLKQPLDWLRKKIEPVNTASIIYPLSAQASALLNQHLRADGSSEKVSLAAGLKDLILNSDLIFELSIRSGAVVRCSDNLGAPGDLHL</sequence>
<dbReference type="AlphaFoldDB" id="A0A9W9Y064"/>
<reference evidence="1" key="2">
    <citation type="journal article" date="2023" name="IMA Fungus">
        <title>Comparative genomic study of the Penicillium genus elucidates a diverse pangenome and 15 lateral gene transfer events.</title>
        <authorList>
            <person name="Petersen C."/>
            <person name="Sorensen T."/>
            <person name="Nielsen M.R."/>
            <person name="Sondergaard T.E."/>
            <person name="Sorensen J.L."/>
            <person name="Fitzpatrick D.A."/>
            <person name="Frisvad J.C."/>
            <person name="Nielsen K.L."/>
        </authorList>
    </citation>
    <scope>NUCLEOTIDE SEQUENCE</scope>
    <source>
        <strain evidence="1">IBT 29495</strain>
    </source>
</reference>
<proteinExistence type="predicted"/>
<keyword evidence="2" id="KW-1185">Reference proteome</keyword>
<accession>A0A9W9Y064</accession>
<evidence type="ECO:0000313" key="2">
    <source>
        <dbReference type="Proteomes" id="UP001149954"/>
    </source>
</evidence>
<comment type="caution">
    <text evidence="1">The sequence shown here is derived from an EMBL/GenBank/DDBJ whole genome shotgun (WGS) entry which is preliminary data.</text>
</comment>
<organism evidence="1 2">
    <name type="scientific">Penicillium fimorum</name>
    <dbReference type="NCBI Taxonomy" id="1882269"/>
    <lineage>
        <taxon>Eukaryota</taxon>
        <taxon>Fungi</taxon>
        <taxon>Dikarya</taxon>
        <taxon>Ascomycota</taxon>
        <taxon>Pezizomycotina</taxon>
        <taxon>Eurotiomycetes</taxon>
        <taxon>Eurotiomycetidae</taxon>
        <taxon>Eurotiales</taxon>
        <taxon>Aspergillaceae</taxon>
        <taxon>Penicillium</taxon>
    </lineage>
</organism>